<reference evidence="5" key="1">
    <citation type="submission" date="2021-12" db="EMBL/GenBank/DDBJ databases">
        <authorList>
            <person name="Martin H S."/>
        </authorList>
    </citation>
    <scope>NUCLEOTIDE SEQUENCE</scope>
</reference>
<comment type="subcellular location">
    <subcellularLocation>
        <location evidence="1">Secreted</location>
    </subcellularLocation>
</comment>
<feature type="non-terminal residue" evidence="5">
    <location>
        <position position="403"/>
    </location>
</feature>
<dbReference type="PRINTS" id="PR00838">
    <property type="entry name" value="V5ALLERGEN"/>
</dbReference>
<feature type="domain" description="SCP" evidence="4">
    <location>
        <begin position="5"/>
        <end position="165"/>
    </location>
</feature>
<evidence type="ECO:0000256" key="1">
    <source>
        <dbReference type="ARBA" id="ARBA00004613"/>
    </source>
</evidence>
<dbReference type="InterPro" id="IPR002413">
    <property type="entry name" value="V5_allergen-like"/>
</dbReference>
<dbReference type="AlphaFoldDB" id="A0A8J9YCG8"/>
<dbReference type="Gene3D" id="3.40.33.10">
    <property type="entry name" value="CAP"/>
    <property type="match status" value="1"/>
</dbReference>
<dbReference type="EMBL" id="OV170222">
    <property type="protein sequence ID" value="CAH0721261.1"/>
    <property type="molecule type" value="Genomic_DNA"/>
</dbReference>
<dbReference type="SUPFAM" id="SSF55797">
    <property type="entry name" value="PR-1-like"/>
    <property type="match status" value="1"/>
</dbReference>
<accession>A0A8J9YCG8</accession>
<keyword evidence="2" id="KW-0964">Secreted</keyword>
<dbReference type="Proteomes" id="UP000838878">
    <property type="component" value="Chromosome 2"/>
</dbReference>
<dbReference type="CDD" id="cd05380">
    <property type="entry name" value="CAP_euk"/>
    <property type="match status" value="1"/>
</dbReference>
<dbReference type="PANTHER" id="PTHR10334">
    <property type="entry name" value="CYSTEINE-RICH SECRETORY PROTEIN-RELATED"/>
    <property type="match status" value="1"/>
</dbReference>
<dbReference type="InterPro" id="IPR001283">
    <property type="entry name" value="CRISP-related"/>
</dbReference>
<name>A0A8J9YCG8_9NEOP</name>
<dbReference type="OrthoDB" id="737510at2759"/>
<evidence type="ECO:0000313" key="5">
    <source>
        <dbReference type="EMBL" id="CAH0721261.1"/>
    </source>
</evidence>
<evidence type="ECO:0000256" key="3">
    <source>
        <dbReference type="SAM" id="MobiDB-lite"/>
    </source>
</evidence>
<gene>
    <name evidence="5" type="ORF">BINO364_LOCUS7380</name>
</gene>
<dbReference type="GO" id="GO:0005576">
    <property type="term" value="C:extracellular region"/>
    <property type="evidence" value="ECO:0007669"/>
    <property type="project" value="UniProtKB-SubCell"/>
</dbReference>
<evidence type="ECO:0000313" key="6">
    <source>
        <dbReference type="Proteomes" id="UP000838878"/>
    </source>
</evidence>
<feature type="region of interest" description="Disordered" evidence="3">
    <location>
        <begin position="200"/>
        <end position="228"/>
    </location>
</feature>
<dbReference type="SMART" id="SM00198">
    <property type="entry name" value="SCP"/>
    <property type="match status" value="1"/>
</dbReference>
<dbReference type="Pfam" id="PF00188">
    <property type="entry name" value="CAP"/>
    <property type="match status" value="1"/>
</dbReference>
<keyword evidence="6" id="KW-1185">Reference proteome</keyword>
<evidence type="ECO:0000256" key="2">
    <source>
        <dbReference type="ARBA" id="ARBA00022525"/>
    </source>
</evidence>
<dbReference type="InterPro" id="IPR014044">
    <property type="entry name" value="CAP_dom"/>
</dbReference>
<protein>
    <recommendedName>
        <fullName evidence="4">SCP domain-containing protein</fullName>
    </recommendedName>
</protein>
<proteinExistence type="predicted"/>
<sequence length="403" mass="46882">MWPANFQLRRQRIASGNEHVRGGAPLPKPEIMMLVNWDRELAQLAQRLADQCEFAHDDCRATVRYPYAGQTVGEVRWRVPSDSEQLSVQRSIRRVFDAWWGERRRVQPEQLTAPFKLTAKRTVWGHFSQLAVWTLRAVGCGAVRHGHPHTRMLLVCDFSHTNMLGQRTINPGPLASCPPHTARRTRTVYPLLCAPVRRPTPSPSYDNSEIYDDDEYFDEPTEPTSRLTTKRGTYSHKYMEMTPQIYGVHHNAFETDGRRLKITLQSGKNELNFHKNNLKEQSQKDLVGQNQKTMIKPYYGHLRDISENVNDSNLKKLRTFVDDNPLQESHPKSIKQEPIPRPRWKHIRKRPQRPGANALLKKPPEKLLQRSSISFLMLDENDMDQFFRDTGFDLNWKEKSLSK</sequence>
<evidence type="ECO:0000259" key="4">
    <source>
        <dbReference type="SMART" id="SM00198"/>
    </source>
</evidence>
<feature type="compositionally biased region" description="Acidic residues" evidence="3">
    <location>
        <begin position="209"/>
        <end position="221"/>
    </location>
</feature>
<dbReference type="InterPro" id="IPR035940">
    <property type="entry name" value="CAP_sf"/>
</dbReference>
<organism evidence="5 6">
    <name type="scientific">Brenthis ino</name>
    <name type="common">lesser marbled fritillary</name>
    <dbReference type="NCBI Taxonomy" id="405034"/>
    <lineage>
        <taxon>Eukaryota</taxon>
        <taxon>Metazoa</taxon>
        <taxon>Ecdysozoa</taxon>
        <taxon>Arthropoda</taxon>
        <taxon>Hexapoda</taxon>
        <taxon>Insecta</taxon>
        <taxon>Pterygota</taxon>
        <taxon>Neoptera</taxon>
        <taxon>Endopterygota</taxon>
        <taxon>Lepidoptera</taxon>
        <taxon>Glossata</taxon>
        <taxon>Ditrysia</taxon>
        <taxon>Papilionoidea</taxon>
        <taxon>Nymphalidae</taxon>
        <taxon>Heliconiinae</taxon>
        <taxon>Argynnini</taxon>
        <taxon>Brenthis</taxon>
    </lineage>
</organism>